<dbReference type="AlphaFoldDB" id="X1LSW6"/>
<organism evidence="1">
    <name type="scientific">marine sediment metagenome</name>
    <dbReference type="NCBI Taxonomy" id="412755"/>
    <lineage>
        <taxon>unclassified sequences</taxon>
        <taxon>metagenomes</taxon>
        <taxon>ecological metagenomes</taxon>
    </lineage>
</organism>
<sequence>MKRECKIVIESTPEGLKRFECSAWNPSGILSKIELEILIESFYISLSLE</sequence>
<evidence type="ECO:0000313" key="1">
    <source>
        <dbReference type="EMBL" id="GAI22447.1"/>
    </source>
</evidence>
<proteinExistence type="predicted"/>
<dbReference type="EMBL" id="BARV01013425">
    <property type="protein sequence ID" value="GAI22447.1"/>
    <property type="molecule type" value="Genomic_DNA"/>
</dbReference>
<protein>
    <submittedName>
        <fullName evidence="1">Uncharacterized protein</fullName>
    </submittedName>
</protein>
<gene>
    <name evidence="1" type="ORF">S06H3_24249</name>
</gene>
<accession>X1LSW6</accession>
<comment type="caution">
    <text evidence="1">The sequence shown here is derived from an EMBL/GenBank/DDBJ whole genome shotgun (WGS) entry which is preliminary data.</text>
</comment>
<reference evidence="1" key="1">
    <citation type="journal article" date="2014" name="Front. Microbiol.">
        <title>High frequency of phylogenetically diverse reductive dehalogenase-homologous genes in deep subseafloor sedimentary metagenomes.</title>
        <authorList>
            <person name="Kawai M."/>
            <person name="Futagami T."/>
            <person name="Toyoda A."/>
            <person name="Takaki Y."/>
            <person name="Nishi S."/>
            <person name="Hori S."/>
            <person name="Arai W."/>
            <person name="Tsubouchi T."/>
            <person name="Morono Y."/>
            <person name="Uchiyama I."/>
            <person name="Ito T."/>
            <person name="Fujiyama A."/>
            <person name="Inagaki F."/>
            <person name="Takami H."/>
        </authorList>
    </citation>
    <scope>NUCLEOTIDE SEQUENCE</scope>
    <source>
        <strain evidence="1">Expedition CK06-06</strain>
    </source>
</reference>
<name>X1LSW6_9ZZZZ</name>